<dbReference type="GO" id="GO:0035091">
    <property type="term" value="F:phosphatidylinositol binding"/>
    <property type="evidence" value="ECO:0007669"/>
    <property type="project" value="InterPro"/>
</dbReference>
<evidence type="ECO:0000259" key="1">
    <source>
        <dbReference type="PROSITE" id="PS50195"/>
    </source>
</evidence>
<dbReference type="OrthoDB" id="271164at2759"/>
<organism evidence="2 3">
    <name type="scientific">Bodo saltans</name>
    <name type="common">Flagellated protozoan</name>
    <dbReference type="NCBI Taxonomy" id="75058"/>
    <lineage>
        <taxon>Eukaryota</taxon>
        <taxon>Discoba</taxon>
        <taxon>Euglenozoa</taxon>
        <taxon>Kinetoplastea</taxon>
        <taxon>Metakinetoplastina</taxon>
        <taxon>Eubodonida</taxon>
        <taxon>Bodonidae</taxon>
        <taxon>Bodo</taxon>
    </lineage>
</organism>
<dbReference type="GO" id="GO:0005768">
    <property type="term" value="C:endosome"/>
    <property type="evidence" value="ECO:0007669"/>
    <property type="project" value="TreeGrafter"/>
</dbReference>
<dbReference type="AlphaFoldDB" id="A0A0S4KLA7"/>
<accession>A0A0S4KLA7</accession>
<dbReference type="InterPro" id="IPR001683">
    <property type="entry name" value="PX_dom"/>
</dbReference>
<keyword evidence="3" id="KW-1185">Reference proteome</keyword>
<dbReference type="InterPro" id="IPR015404">
    <property type="entry name" value="Vps5_C"/>
</dbReference>
<dbReference type="Pfam" id="PF09325">
    <property type="entry name" value="Vps5"/>
    <property type="match status" value="1"/>
</dbReference>
<dbReference type="Gene3D" id="3.30.1520.10">
    <property type="entry name" value="Phox-like domain"/>
    <property type="match status" value="1"/>
</dbReference>
<name>A0A0S4KLA7_BODSA</name>
<dbReference type="PANTHER" id="PTHR10555:SF170">
    <property type="entry name" value="FI18122P1"/>
    <property type="match status" value="1"/>
</dbReference>
<dbReference type="SMART" id="SM00312">
    <property type="entry name" value="PX"/>
    <property type="match status" value="1"/>
</dbReference>
<feature type="domain" description="PX" evidence="1">
    <location>
        <begin position="7"/>
        <end position="132"/>
    </location>
</feature>
<dbReference type="SUPFAM" id="SSF103657">
    <property type="entry name" value="BAR/IMD domain-like"/>
    <property type="match status" value="1"/>
</dbReference>
<proteinExistence type="predicted"/>
<dbReference type="InterPro" id="IPR027267">
    <property type="entry name" value="AH/BAR_dom_sf"/>
</dbReference>
<reference evidence="3" key="1">
    <citation type="submission" date="2015-09" db="EMBL/GenBank/DDBJ databases">
        <authorList>
            <consortium name="Pathogen Informatics"/>
        </authorList>
    </citation>
    <scope>NUCLEOTIDE SEQUENCE [LARGE SCALE GENOMIC DNA]</scope>
    <source>
        <strain evidence="3">Lake Konstanz</strain>
    </source>
</reference>
<dbReference type="InterPro" id="IPR036871">
    <property type="entry name" value="PX_dom_sf"/>
</dbReference>
<evidence type="ECO:0000313" key="2">
    <source>
        <dbReference type="EMBL" id="CUI15144.1"/>
    </source>
</evidence>
<dbReference type="PROSITE" id="PS50195">
    <property type="entry name" value="PX"/>
    <property type="match status" value="1"/>
</dbReference>
<dbReference type="SUPFAM" id="SSF64268">
    <property type="entry name" value="PX domain"/>
    <property type="match status" value="1"/>
</dbReference>
<dbReference type="VEuPathDB" id="TriTrypDB:BSAL_27690"/>
<dbReference type="Gene3D" id="1.20.1270.60">
    <property type="entry name" value="Arfaptin homology (AH) domain/BAR domain"/>
    <property type="match status" value="1"/>
</dbReference>
<dbReference type="Pfam" id="PF00787">
    <property type="entry name" value="PX"/>
    <property type="match status" value="1"/>
</dbReference>
<dbReference type="OMA" id="WSLHRFI"/>
<protein>
    <submittedName>
        <fullName evidence="2">Phosphoinositide-binding protein, putative</fullName>
    </submittedName>
</protein>
<dbReference type="CDD" id="cd07596">
    <property type="entry name" value="BAR_SNX"/>
    <property type="match status" value="1"/>
</dbReference>
<sequence length="409" mass="46804">MSEGTFDFKVSEPEQRKGGSTLDLSYWIYKVRARTTLPQYSRKDMEVMRRYSDFEWLRSQLSEEFPFCIIPPIPEKAVQGTIDKIVGTGVNSKLLEYRQRALRKFLIRVGAHNFLHTSSLLQDFLEMDEAEWERRMKSGKKTSSERSIAAAIGEGMGSALSRQWYPTAAAQPSGASYTKALADGKTSPQVWEETRAYVGQLEASITLLRERLDSLVKRRKDTSSALNEFGRSFARVGEIEGTIEPSQLSNALSAVGHHSEHLSTIYMEQADQETKQVVETLAYYVGMCSAVRETLKRLQTMMQQRDSLVAQVTDLAQQREKAIQKGGQADKVQRLDHDLQTATERRDISSKQVIDVEVLFKEELRRFHREKQYDIKAILKIFAELQLDYASKMKRSWENLLPTVEQVKL</sequence>
<dbReference type="PANTHER" id="PTHR10555">
    <property type="entry name" value="SORTING NEXIN"/>
    <property type="match status" value="1"/>
</dbReference>
<dbReference type="Proteomes" id="UP000051952">
    <property type="component" value="Unassembled WGS sequence"/>
</dbReference>
<evidence type="ECO:0000313" key="3">
    <source>
        <dbReference type="Proteomes" id="UP000051952"/>
    </source>
</evidence>
<gene>
    <name evidence="2" type="ORF">BSAL_27690</name>
</gene>
<dbReference type="EMBL" id="CYKH01001850">
    <property type="protein sequence ID" value="CUI15144.1"/>
    <property type="molecule type" value="Genomic_DNA"/>
</dbReference>